<reference evidence="1" key="2">
    <citation type="submission" date="2015-08" db="EMBL/GenBank/DDBJ databases">
        <authorList>
            <person name="Babu N.S."/>
            <person name="Beckwith C.J."/>
            <person name="Beseler K.G."/>
            <person name="Brison A."/>
            <person name="Carone J.V."/>
            <person name="Caskin T.P."/>
            <person name="Diamond M."/>
            <person name="Durham M.E."/>
            <person name="Foxe J.M."/>
            <person name="Go M."/>
            <person name="Henderson B.A."/>
            <person name="Jones I.B."/>
            <person name="McGettigan J.A."/>
            <person name="Micheletti S.J."/>
            <person name="Nasrallah M.E."/>
            <person name="Ortiz D."/>
            <person name="Piller C.R."/>
            <person name="Privatt S.R."/>
            <person name="Schneider S.L."/>
            <person name="Sharp S."/>
            <person name="Smith T.C."/>
            <person name="Stanton J.D."/>
            <person name="Ullery H.E."/>
            <person name="Wilson R.J."/>
            <person name="Serrano M.G."/>
            <person name="Buck G."/>
            <person name="Lee V."/>
            <person name="Wang Y."/>
            <person name="Carvalho R."/>
            <person name="Voegtly L."/>
            <person name="Shi R."/>
            <person name="Duckworth R."/>
            <person name="Johnson A."/>
            <person name="Loviza R."/>
            <person name="Walstead R."/>
            <person name="Shah Z."/>
            <person name="Kiflezghi M."/>
            <person name="Wade K."/>
            <person name="Ball S.L."/>
            <person name="Bradley K.W."/>
            <person name="Asai D.J."/>
            <person name="Bowman C.A."/>
            <person name="Russell D.A."/>
            <person name="Pope W.H."/>
            <person name="Jacobs-Sera D."/>
            <person name="Hendrix R.W."/>
            <person name="Hatfull G.F."/>
        </authorList>
    </citation>
    <scope>NUCLEOTIDE SEQUENCE [LARGE SCALE GENOMIC DNA]</scope>
</reference>
<proteinExistence type="predicted"/>
<dbReference type="VEuPathDB" id="CryptoDB:CHUDEA8_260"/>
<protein>
    <submittedName>
        <fullName evidence="1">Uncharacterized protein</fullName>
    </submittedName>
</protein>
<name>A0A0S4TLL7_CRYHO</name>
<dbReference type="EMBL" id="LN877954">
    <property type="protein sequence ID" value="CUV07571.1"/>
    <property type="molecule type" value="Genomic_DNA"/>
</dbReference>
<dbReference type="Proteomes" id="UP001429100">
    <property type="component" value="Unassembled WGS sequence"/>
</dbReference>
<accession>A0A0S4TLL7</accession>
<evidence type="ECO:0000313" key="2">
    <source>
        <dbReference type="EMBL" id="PPS95362.1"/>
    </source>
</evidence>
<reference evidence="2 3" key="1">
    <citation type="submission" date="2014-11" db="EMBL/GenBank/DDBJ databases">
        <title>Comparative genomic analysis of Cryptosporidium hominis reveals occurrence of genetic recombination in virulent subtypes.</title>
        <authorList>
            <person name="Guo Y."/>
            <person name="Tang K."/>
            <person name="Frace M."/>
            <person name="Li N."/>
            <person name="Roellig D.M."/>
            <person name="Sammons S."/>
            <person name="Knipe K."/>
            <person name="Rowe L."/>
            <person name="Feng Y."/>
            <person name="Xiao L."/>
        </authorList>
    </citation>
    <scope>NUCLEOTIDE SEQUENCE [LARGE SCALE GENOMIC DNA]</scope>
    <source>
        <strain evidence="2">30976</strain>
    </source>
</reference>
<dbReference type="VEuPathDB" id="CryptoDB:Chro.80036"/>
<dbReference type="VEuPathDB" id="CryptoDB:ChTU502y2012_409g0430"/>
<evidence type="ECO:0000313" key="1">
    <source>
        <dbReference type="EMBL" id="CUV07571.1"/>
    </source>
</evidence>
<reference evidence="2 3" key="3">
    <citation type="submission" date="2017-10" db="EMBL/GenBank/DDBJ databases">
        <title>Consistent, comparative and evidence-based genome annotation and re-annotation for the closely-related species, Cryptosporidium parvum, C. hominis and C. tyzzeri.</title>
        <authorList>
            <person name="Baptista R.P."/>
            <person name="Li Y."/>
            <person name="Sateriale A."/>
            <person name="Striepen B."/>
            <person name="Kissinger J.C."/>
        </authorList>
    </citation>
    <scope>NUCLEOTIDE SEQUENCE [LARGE SCALE GENOMIC DNA]</scope>
    <source>
        <strain evidence="2">30976</strain>
    </source>
</reference>
<organism evidence="1">
    <name type="scientific">Cryptosporidium hominis</name>
    <dbReference type="NCBI Taxonomy" id="237895"/>
    <lineage>
        <taxon>Eukaryota</taxon>
        <taxon>Sar</taxon>
        <taxon>Alveolata</taxon>
        <taxon>Apicomplexa</taxon>
        <taxon>Conoidasida</taxon>
        <taxon>Coccidia</taxon>
        <taxon>Eucoccidiorida</taxon>
        <taxon>Eimeriorina</taxon>
        <taxon>Cryptosporidiidae</taxon>
        <taxon>Cryptosporidium</taxon>
    </lineage>
</organism>
<gene>
    <name evidence="1" type="ORF">CHUDEA8_260</name>
    <name evidence="2" type="ORF">GY17_00002769</name>
</gene>
<keyword evidence="3" id="KW-1185">Reference proteome</keyword>
<sequence length="788" mass="90069">MDDPSFDPGSSEMALMEVMAKSLHHVFETFQYEANTTLRNKSDQAISKSLEQYVSSLKNVFSESFGNLSTYFGNPDELQESMDMFFFSAYIFELFYMVFYSDEDELINNLFKWYLKYGMRDSVSQLVGQLTEASDNFLDLQETGRVSEAMHAEERLGKLLTRALLLGEVELFNSSLWSLFPNNKFILTLSNLLSHYSKDIYPISRGLTKELQSLKNSLPAVVQTALEGIFGNGGVIQDCSDSWLEAFVFSSRYVSGITLDNFPQFLSVYLECLSQYTSPVSGLGSSVTRSSQNKRSSALRKAPQDILEHELGALYLLSRDLSKLIVHIYESSELYGPFLAVHLFDPLFYEGFLEEVPLELKSKNLRSRVLMNYALWLVETDLCDPAIYLQECSDSPDLKDDVLRALTLISNKIPFLFEYISDNLETEADEIFLMSSGESSDLKCRQCFLNEYIPDWSMDESISVFLKLIRDFIHQIVPLKDQQIDFSRKLIVERFNQITLELQKSFGPKISLKQLLLLLEKIILLIELARIEGTNQIVSIWMILEHFVGVSPTLFLNIINEKIDMYSQYNFQENLPEEYMAESVPTKDISLDKQLILITEFYPQRGILETISQLIPEFSGQGSNLKIPPFLRTMIEFSQHINLIFWTVLSPTWNEEKQLWESTSNFDRDSLAKLSCLKNQLCQECSFYQSSSEEEILDDAAKTILSVNPNAIPQILVPLYCLYCHKLLEGHTSGNIQNVDVVSGIYSSWMDILFAHAVSDTCHPFINNSNLNSTIISEVSNTINNSFL</sequence>
<dbReference type="Proteomes" id="UP000199752">
    <property type="component" value="Chromosome 8"/>
</dbReference>
<evidence type="ECO:0000313" key="3">
    <source>
        <dbReference type="Proteomes" id="UP001429100"/>
    </source>
</evidence>
<dbReference type="OrthoDB" id="339138at2759"/>
<dbReference type="AlphaFoldDB" id="A0A0S4TLL7"/>
<dbReference type="EMBL" id="JTAI01000001">
    <property type="protein sequence ID" value="PPS95362.1"/>
    <property type="molecule type" value="Genomic_DNA"/>
</dbReference>
<dbReference type="VEuPathDB" id="CryptoDB:GY17_00002769"/>